<dbReference type="PATRIC" id="fig|45074.5.peg.1342"/>
<evidence type="ECO:0000313" key="8">
    <source>
        <dbReference type="Proteomes" id="UP000054703"/>
    </source>
</evidence>
<dbReference type="Gene3D" id="1.10.10.10">
    <property type="entry name" value="Winged helix-like DNA-binding domain superfamily/Winged helix DNA-binding domain"/>
    <property type="match status" value="1"/>
</dbReference>
<dbReference type="PIRSF" id="PIRSF005739">
    <property type="entry name" value="O-mtase"/>
    <property type="match status" value="1"/>
</dbReference>
<dbReference type="AlphaFoldDB" id="A0A0W0Z3X6"/>
<dbReference type="OrthoDB" id="9766840at2"/>
<proteinExistence type="predicted"/>
<dbReference type="InterPro" id="IPR036388">
    <property type="entry name" value="WH-like_DNA-bd_sf"/>
</dbReference>
<dbReference type="RefSeq" id="WP_058513656.1">
    <property type="nucleotide sequence ID" value="NZ_CAAAIH010000003.1"/>
</dbReference>
<feature type="domain" description="O-methyltransferase C-terminal" evidence="5">
    <location>
        <begin position="110"/>
        <end position="311"/>
    </location>
</feature>
<keyword evidence="2 7" id="KW-0808">Transferase</keyword>
<accession>A0A0W0Z3X6</accession>
<dbReference type="PANTHER" id="PTHR43712:SF2">
    <property type="entry name" value="O-METHYLTRANSFERASE CICE"/>
    <property type="match status" value="1"/>
</dbReference>
<evidence type="ECO:0000259" key="6">
    <source>
        <dbReference type="Pfam" id="PF08100"/>
    </source>
</evidence>
<dbReference type="SUPFAM" id="SSF46785">
    <property type="entry name" value="Winged helix' DNA-binding domain"/>
    <property type="match status" value="1"/>
</dbReference>
<dbReference type="Pfam" id="PF00891">
    <property type="entry name" value="Methyltransf_2"/>
    <property type="match status" value="1"/>
</dbReference>
<dbReference type="InterPro" id="IPR001077">
    <property type="entry name" value="COMT_C"/>
</dbReference>
<keyword evidence="8" id="KW-1185">Reference proteome</keyword>
<dbReference type="InterPro" id="IPR029063">
    <property type="entry name" value="SAM-dependent_MTases_sf"/>
</dbReference>
<protein>
    <submittedName>
        <fullName evidence="7">O-methyltransferase</fullName>
    </submittedName>
</protein>
<dbReference type="GO" id="GO:0008171">
    <property type="term" value="F:O-methyltransferase activity"/>
    <property type="evidence" value="ECO:0007669"/>
    <property type="project" value="InterPro"/>
</dbReference>
<organism evidence="7 8">
    <name type="scientific">Legionella santicrucis</name>
    <dbReference type="NCBI Taxonomy" id="45074"/>
    <lineage>
        <taxon>Bacteria</taxon>
        <taxon>Pseudomonadati</taxon>
        <taxon>Pseudomonadota</taxon>
        <taxon>Gammaproteobacteria</taxon>
        <taxon>Legionellales</taxon>
        <taxon>Legionellaceae</taxon>
        <taxon>Legionella</taxon>
    </lineage>
</organism>
<dbReference type="GO" id="GO:0032259">
    <property type="term" value="P:methylation"/>
    <property type="evidence" value="ECO:0007669"/>
    <property type="project" value="UniProtKB-KW"/>
</dbReference>
<evidence type="ECO:0000256" key="4">
    <source>
        <dbReference type="PIRSR" id="PIRSR005739-1"/>
    </source>
</evidence>
<comment type="caution">
    <text evidence="7">The sequence shown here is derived from an EMBL/GenBank/DDBJ whole genome shotgun (WGS) entry which is preliminary data.</text>
</comment>
<dbReference type="InterPro" id="IPR012967">
    <property type="entry name" value="COMT_dimerisation"/>
</dbReference>
<keyword evidence="1 7" id="KW-0489">Methyltransferase</keyword>
<evidence type="ECO:0000256" key="2">
    <source>
        <dbReference type="ARBA" id="ARBA00022679"/>
    </source>
</evidence>
<feature type="active site" description="Proton acceptor" evidence="4">
    <location>
        <position position="241"/>
    </location>
</feature>
<dbReference type="Pfam" id="PF08100">
    <property type="entry name" value="Dimerisation"/>
    <property type="match status" value="1"/>
</dbReference>
<dbReference type="Proteomes" id="UP000054703">
    <property type="component" value="Unassembled WGS sequence"/>
</dbReference>
<evidence type="ECO:0000313" key="7">
    <source>
        <dbReference type="EMBL" id="KTD63828.1"/>
    </source>
</evidence>
<evidence type="ECO:0000256" key="3">
    <source>
        <dbReference type="ARBA" id="ARBA00022691"/>
    </source>
</evidence>
<evidence type="ECO:0000256" key="1">
    <source>
        <dbReference type="ARBA" id="ARBA00022603"/>
    </source>
</evidence>
<feature type="domain" description="O-methyltransferase dimerisation" evidence="6">
    <location>
        <begin position="19"/>
        <end position="88"/>
    </location>
</feature>
<gene>
    <name evidence="7" type="ORF">Lsan_1261</name>
</gene>
<dbReference type="InterPro" id="IPR016461">
    <property type="entry name" value="COMT-like"/>
</dbReference>
<dbReference type="STRING" id="45074.Lsan_1261"/>
<name>A0A0W0Z3X6_9GAMM</name>
<dbReference type="PROSITE" id="PS51683">
    <property type="entry name" value="SAM_OMT_II"/>
    <property type="match status" value="1"/>
</dbReference>
<dbReference type="InterPro" id="IPR036390">
    <property type="entry name" value="WH_DNA-bd_sf"/>
</dbReference>
<dbReference type="EMBL" id="LNYU01000024">
    <property type="protein sequence ID" value="KTD63828.1"/>
    <property type="molecule type" value="Genomic_DNA"/>
</dbReference>
<reference evidence="7 8" key="1">
    <citation type="submission" date="2015-11" db="EMBL/GenBank/DDBJ databases">
        <title>Genomic analysis of 38 Legionella species identifies large and diverse effector repertoires.</title>
        <authorList>
            <person name="Burstein D."/>
            <person name="Amaro F."/>
            <person name="Zusman T."/>
            <person name="Lifshitz Z."/>
            <person name="Cohen O."/>
            <person name="Gilbert J.A."/>
            <person name="Pupko T."/>
            <person name="Shuman H.A."/>
            <person name="Segal G."/>
        </authorList>
    </citation>
    <scope>NUCLEOTIDE SEQUENCE [LARGE SCALE GENOMIC DNA]</scope>
    <source>
        <strain evidence="7 8">SC-63-C7</strain>
    </source>
</reference>
<evidence type="ECO:0000259" key="5">
    <source>
        <dbReference type="Pfam" id="PF00891"/>
    </source>
</evidence>
<dbReference type="SUPFAM" id="SSF53335">
    <property type="entry name" value="S-adenosyl-L-methionine-dependent methyltransferases"/>
    <property type="match status" value="1"/>
</dbReference>
<keyword evidence="3" id="KW-0949">S-adenosyl-L-methionine</keyword>
<dbReference type="GO" id="GO:0046983">
    <property type="term" value="F:protein dimerization activity"/>
    <property type="evidence" value="ECO:0007669"/>
    <property type="project" value="InterPro"/>
</dbReference>
<dbReference type="Gene3D" id="3.40.50.150">
    <property type="entry name" value="Vaccinia Virus protein VP39"/>
    <property type="match status" value="1"/>
</dbReference>
<sequence length="335" mass="37770">MHYSMEKPHLQLAIMSRWYVASRALHAVAQLGVANYLLSGPKSIDELAKATESKPELLDRVLKFLCSYDLFHYQDDLYSLTELSKVLCDDDPHSIRDVLCMVDDSWWQAFSQLGTSLKTGKPAFEIQHGDNFFHYLSKNPEKQANFDRGMAKLSTYDDASIAGVFNFSAFSTLIDMGGGRGGLVKAISNQHPHVKIIVFDTPAVIGQLHPADFSHNISLQEGDFFATIPSADAYIFKGVLHDFNDKMMHQILRNCAQQMPKHATLFIAEQVMPDDNQPHPNKTMDIVMMVLLGGRQRTLGEWQKSIEPAGFTFKNSYVTNSLFTLMEFKLKEPLS</sequence>
<dbReference type="PANTHER" id="PTHR43712">
    <property type="entry name" value="PUTATIVE (AFU_ORTHOLOGUE AFUA_4G14580)-RELATED"/>
    <property type="match status" value="1"/>
</dbReference>